<dbReference type="AlphaFoldDB" id="A0A9D4Q997"/>
<organism evidence="8 9">
    <name type="scientific">Rhipicephalus sanguineus</name>
    <name type="common">Brown dog tick</name>
    <name type="synonym">Ixodes sanguineus</name>
    <dbReference type="NCBI Taxonomy" id="34632"/>
    <lineage>
        <taxon>Eukaryota</taxon>
        <taxon>Metazoa</taxon>
        <taxon>Ecdysozoa</taxon>
        <taxon>Arthropoda</taxon>
        <taxon>Chelicerata</taxon>
        <taxon>Arachnida</taxon>
        <taxon>Acari</taxon>
        <taxon>Parasitiformes</taxon>
        <taxon>Ixodida</taxon>
        <taxon>Ixodoidea</taxon>
        <taxon>Ixodidae</taxon>
        <taxon>Rhipicephalinae</taxon>
        <taxon>Rhipicephalus</taxon>
        <taxon>Rhipicephalus</taxon>
    </lineage>
</organism>
<dbReference type="EC" id="6.2.1.3" evidence="6"/>
<dbReference type="GO" id="GO:0005886">
    <property type="term" value="C:plasma membrane"/>
    <property type="evidence" value="ECO:0007669"/>
    <property type="project" value="TreeGrafter"/>
</dbReference>
<evidence type="ECO:0000313" key="9">
    <source>
        <dbReference type="Proteomes" id="UP000821837"/>
    </source>
</evidence>
<dbReference type="Pfam" id="PF00501">
    <property type="entry name" value="AMP-binding"/>
    <property type="match status" value="1"/>
</dbReference>
<dbReference type="GO" id="GO:0005783">
    <property type="term" value="C:endoplasmic reticulum"/>
    <property type="evidence" value="ECO:0007669"/>
    <property type="project" value="TreeGrafter"/>
</dbReference>
<evidence type="ECO:0000259" key="7">
    <source>
        <dbReference type="Pfam" id="PF00501"/>
    </source>
</evidence>
<evidence type="ECO:0000313" key="8">
    <source>
        <dbReference type="EMBL" id="KAH7971727.1"/>
    </source>
</evidence>
<keyword evidence="2" id="KW-0436">Ligase</keyword>
<gene>
    <name evidence="8" type="ORF">HPB52_002384</name>
</gene>
<dbReference type="InterPro" id="IPR042099">
    <property type="entry name" value="ANL_N_sf"/>
</dbReference>
<dbReference type="Proteomes" id="UP000821837">
    <property type="component" value="Chromosome 11"/>
</dbReference>
<evidence type="ECO:0000256" key="5">
    <source>
        <dbReference type="ARBA" id="ARBA00022840"/>
    </source>
</evidence>
<reference evidence="8" key="1">
    <citation type="journal article" date="2020" name="Cell">
        <title>Large-Scale Comparative Analyses of Tick Genomes Elucidate Their Genetic Diversity and Vector Capacities.</title>
        <authorList>
            <consortium name="Tick Genome and Microbiome Consortium (TIGMIC)"/>
            <person name="Jia N."/>
            <person name="Wang J."/>
            <person name="Shi W."/>
            <person name="Du L."/>
            <person name="Sun Y."/>
            <person name="Zhan W."/>
            <person name="Jiang J.F."/>
            <person name="Wang Q."/>
            <person name="Zhang B."/>
            <person name="Ji P."/>
            <person name="Bell-Sakyi L."/>
            <person name="Cui X.M."/>
            <person name="Yuan T.T."/>
            <person name="Jiang B.G."/>
            <person name="Yang W.F."/>
            <person name="Lam T.T."/>
            <person name="Chang Q.C."/>
            <person name="Ding S.J."/>
            <person name="Wang X.J."/>
            <person name="Zhu J.G."/>
            <person name="Ruan X.D."/>
            <person name="Zhao L."/>
            <person name="Wei J.T."/>
            <person name="Ye R.Z."/>
            <person name="Que T.C."/>
            <person name="Du C.H."/>
            <person name="Zhou Y.H."/>
            <person name="Cheng J.X."/>
            <person name="Dai P.F."/>
            <person name="Guo W.B."/>
            <person name="Han X.H."/>
            <person name="Huang E.J."/>
            <person name="Li L.F."/>
            <person name="Wei W."/>
            <person name="Gao Y.C."/>
            <person name="Liu J.Z."/>
            <person name="Shao H.Z."/>
            <person name="Wang X."/>
            <person name="Wang C.C."/>
            <person name="Yang T.C."/>
            <person name="Huo Q.B."/>
            <person name="Li W."/>
            <person name="Chen H.Y."/>
            <person name="Chen S.E."/>
            <person name="Zhou L.G."/>
            <person name="Ni X.B."/>
            <person name="Tian J.H."/>
            <person name="Sheng Y."/>
            <person name="Liu T."/>
            <person name="Pan Y.S."/>
            <person name="Xia L.Y."/>
            <person name="Li J."/>
            <person name="Zhao F."/>
            <person name="Cao W.C."/>
        </authorList>
    </citation>
    <scope>NUCLEOTIDE SEQUENCE</scope>
    <source>
        <strain evidence="8">Rsan-2018</strain>
    </source>
</reference>
<dbReference type="GO" id="GO:0005524">
    <property type="term" value="F:ATP binding"/>
    <property type="evidence" value="ECO:0007669"/>
    <property type="project" value="UniProtKB-KW"/>
</dbReference>
<keyword evidence="4" id="KW-0443">Lipid metabolism</keyword>
<sequence>MRSFVRGLSSTTGRKPRLDDGVRLRVALAEGCSGDATLLQPTQMAAVPLIVDRVCKEISDAVASKGLLLEALLQYAVDYKSSWQDRGFETPLLDLFIFNKLRRVLGSRLRVLVCGSAPLSTRKRRFACLFCHVIEAYGTTETCAVATAHDIDDKSVGRVGAAVPGTYVRLVDWPEGSCYVTDRPNPRGKIVVGGPCVEQGYLNRKSITRTAFRYEAGVRWYFTGDIGEIFPDSTLKIIDRKKLRPVNLQCGESARLHLVEAVLRMCPLVDNVLVYGSPKHAYLVAIVAPNHCQLQNLARGIGRSRGGRLPLKKLGKLQKSEVPLKVKLCSDEWRPDTGLVTASFRIRRKPLEEFYKSDIKALYGATELNVPSQA</sequence>
<comment type="similarity">
    <text evidence="1">Belongs to the ATP-dependent AMP-binding enzyme family.</text>
</comment>
<dbReference type="GO" id="GO:0005811">
    <property type="term" value="C:lipid droplet"/>
    <property type="evidence" value="ECO:0007669"/>
    <property type="project" value="TreeGrafter"/>
</dbReference>
<keyword evidence="9" id="KW-1185">Reference proteome</keyword>
<dbReference type="SUPFAM" id="SSF56801">
    <property type="entry name" value="Acetyl-CoA synthetase-like"/>
    <property type="match status" value="1"/>
</dbReference>
<name>A0A9D4Q997_RHISA</name>
<keyword evidence="5" id="KW-0067">ATP-binding</keyword>
<dbReference type="GO" id="GO:0030182">
    <property type="term" value="P:neuron differentiation"/>
    <property type="evidence" value="ECO:0007669"/>
    <property type="project" value="TreeGrafter"/>
</dbReference>
<evidence type="ECO:0000256" key="1">
    <source>
        <dbReference type="ARBA" id="ARBA00006432"/>
    </source>
</evidence>
<keyword evidence="3" id="KW-0547">Nucleotide-binding</keyword>
<dbReference type="GO" id="GO:0090433">
    <property type="term" value="F:palmitoyl-CoA ligase activity"/>
    <property type="evidence" value="ECO:0007669"/>
    <property type="project" value="TreeGrafter"/>
</dbReference>
<feature type="domain" description="AMP-dependent synthetase/ligase" evidence="7">
    <location>
        <begin position="39"/>
        <end position="202"/>
    </location>
</feature>
<reference evidence="8" key="2">
    <citation type="submission" date="2021-09" db="EMBL/GenBank/DDBJ databases">
        <authorList>
            <person name="Jia N."/>
            <person name="Wang J."/>
            <person name="Shi W."/>
            <person name="Du L."/>
            <person name="Sun Y."/>
            <person name="Zhan W."/>
            <person name="Jiang J."/>
            <person name="Wang Q."/>
            <person name="Zhang B."/>
            <person name="Ji P."/>
            <person name="Sakyi L.B."/>
            <person name="Cui X."/>
            <person name="Yuan T."/>
            <person name="Jiang B."/>
            <person name="Yang W."/>
            <person name="Lam T.T.-Y."/>
            <person name="Chang Q."/>
            <person name="Ding S."/>
            <person name="Wang X."/>
            <person name="Zhu J."/>
            <person name="Ruan X."/>
            <person name="Zhao L."/>
            <person name="Wei J."/>
            <person name="Que T."/>
            <person name="Du C."/>
            <person name="Cheng J."/>
            <person name="Dai P."/>
            <person name="Han X."/>
            <person name="Huang E."/>
            <person name="Gao Y."/>
            <person name="Liu J."/>
            <person name="Shao H."/>
            <person name="Ye R."/>
            <person name="Li L."/>
            <person name="Wei W."/>
            <person name="Wang X."/>
            <person name="Wang C."/>
            <person name="Huo Q."/>
            <person name="Li W."/>
            <person name="Guo W."/>
            <person name="Chen H."/>
            <person name="Chen S."/>
            <person name="Zhou L."/>
            <person name="Zhou L."/>
            <person name="Ni X."/>
            <person name="Tian J."/>
            <person name="Zhou Y."/>
            <person name="Sheng Y."/>
            <person name="Liu T."/>
            <person name="Pan Y."/>
            <person name="Xia L."/>
            <person name="Li J."/>
            <person name="Zhao F."/>
            <person name="Cao W."/>
        </authorList>
    </citation>
    <scope>NUCLEOTIDE SEQUENCE</scope>
    <source>
        <strain evidence="8">Rsan-2018</strain>
        <tissue evidence="8">Larvae</tissue>
    </source>
</reference>
<evidence type="ECO:0000256" key="3">
    <source>
        <dbReference type="ARBA" id="ARBA00022741"/>
    </source>
</evidence>
<protein>
    <recommendedName>
        <fullName evidence="6">long-chain-fatty-acid--CoA ligase</fullName>
        <ecNumber evidence="6">6.2.1.3</ecNumber>
    </recommendedName>
</protein>
<evidence type="ECO:0000256" key="4">
    <source>
        <dbReference type="ARBA" id="ARBA00022832"/>
    </source>
</evidence>
<dbReference type="VEuPathDB" id="VectorBase:RSAN_037006"/>
<comment type="caution">
    <text evidence="8">The sequence shown here is derived from an EMBL/GenBank/DDBJ whole genome shotgun (WGS) entry which is preliminary data.</text>
</comment>
<keyword evidence="4" id="KW-0276">Fatty acid metabolism</keyword>
<evidence type="ECO:0000256" key="6">
    <source>
        <dbReference type="ARBA" id="ARBA00026121"/>
    </source>
</evidence>
<accession>A0A9D4Q997</accession>
<dbReference type="Gene3D" id="3.40.50.12780">
    <property type="entry name" value="N-terminal domain of ligase-like"/>
    <property type="match status" value="1"/>
</dbReference>
<proteinExistence type="inferred from homology"/>
<dbReference type="InterPro" id="IPR000873">
    <property type="entry name" value="AMP-dep_synth/lig_dom"/>
</dbReference>
<dbReference type="GO" id="GO:0035336">
    <property type="term" value="P:long-chain fatty-acyl-CoA metabolic process"/>
    <property type="evidence" value="ECO:0007669"/>
    <property type="project" value="TreeGrafter"/>
</dbReference>
<dbReference type="EMBL" id="JABSTV010001247">
    <property type="protein sequence ID" value="KAH7971727.1"/>
    <property type="molecule type" value="Genomic_DNA"/>
</dbReference>
<dbReference type="PANTHER" id="PTHR43272">
    <property type="entry name" value="LONG-CHAIN-FATTY-ACID--COA LIGASE"/>
    <property type="match status" value="1"/>
</dbReference>
<evidence type="ECO:0000256" key="2">
    <source>
        <dbReference type="ARBA" id="ARBA00022598"/>
    </source>
</evidence>
<dbReference type="PANTHER" id="PTHR43272:SF83">
    <property type="entry name" value="ACYL-COA SYNTHETASE LONG-CHAIN, ISOFORM J"/>
    <property type="match status" value="1"/>
</dbReference>